<feature type="region of interest" description="Disordered" evidence="1">
    <location>
        <begin position="46"/>
        <end position="77"/>
    </location>
</feature>
<protein>
    <submittedName>
        <fullName evidence="2">Uncharacterized protein</fullName>
    </submittedName>
</protein>
<dbReference type="EMBL" id="VCKW01000272">
    <property type="protein sequence ID" value="TMQ90655.1"/>
    <property type="molecule type" value="Genomic_DNA"/>
</dbReference>
<keyword evidence="3" id="KW-1185">Reference proteome</keyword>
<proteinExistence type="predicted"/>
<name>A0A5C4J245_9ACTN</name>
<reference evidence="2 3" key="1">
    <citation type="submission" date="2019-05" db="EMBL/GenBank/DDBJ databases">
        <title>Draft genome sequence of Actinomadura sp. 14C53.</title>
        <authorList>
            <person name="Saricaoglu S."/>
            <person name="Isik K."/>
        </authorList>
    </citation>
    <scope>NUCLEOTIDE SEQUENCE [LARGE SCALE GENOMIC DNA]</scope>
    <source>
        <strain evidence="2 3">14C53</strain>
    </source>
</reference>
<dbReference type="Proteomes" id="UP000309174">
    <property type="component" value="Unassembled WGS sequence"/>
</dbReference>
<comment type="caution">
    <text evidence="2">The sequence shown here is derived from an EMBL/GenBank/DDBJ whole genome shotgun (WGS) entry which is preliminary data.</text>
</comment>
<evidence type="ECO:0000256" key="1">
    <source>
        <dbReference type="SAM" id="MobiDB-lite"/>
    </source>
</evidence>
<sequence length="395" mass="42484">MAISLPVRFRSDGVRVSVETDPLHAPLRDFLINDLGEDVSAIVRARGRLGDPGDPGDPGGGSSASSGSGEPGETGVPIEPWQELYRYHRLDFDGTIVQVRDVAGWASCDLDPAVLRKCLDEYLQEIGALQSRRSLERALSEASSGEPMATSLALGSVSHRTQGWGLVQTPRAVLEDVAGLTPHPDACLPHGVMETGSGACWADLAVLDETGTRLRSGTKTFMPRGIDVERLMAELGKTLTQARFVHAVPGAWSGVVAGVPVHGYVDPERVLRLPCEPIEVGGVVQHVRVLFPELGDSGVDLEAAASSASAFAQSVYGQGHVLLAFLLHDVQSHRHHLEVVRNARPGWEHTGNACHLRLDVQTVRLEHLWLPGHACEVPTGEFASVLYEYERLLAG</sequence>
<gene>
    <name evidence="2" type="ORF">ETD83_34540</name>
</gene>
<dbReference type="OrthoDB" id="3447300at2"/>
<dbReference type="RefSeq" id="WP_138649408.1">
    <property type="nucleotide sequence ID" value="NZ_VCKW01000272.1"/>
</dbReference>
<accession>A0A5C4J245</accession>
<evidence type="ECO:0000313" key="2">
    <source>
        <dbReference type="EMBL" id="TMQ90655.1"/>
    </source>
</evidence>
<evidence type="ECO:0000313" key="3">
    <source>
        <dbReference type="Proteomes" id="UP000309174"/>
    </source>
</evidence>
<organism evidence="2 3">
    <name type="scientific">Actinomadura soli</name>
    <dbReference type="NCBI Taxonomy" id="2508997"/>
    <lineage>
        <taxon>Bacteria</taxon>
        <taxon>Bacillati</taxon>
        <taxon>Actinomycetota</taxon>
        <taxon>Actinomycetes</taxon>
        <taxon>Streptosporangiales</taxon>
        <taxon>Thermomonosporaceae</taxon>
        <taxon>Actinomadura</taxon>
    </lineage>
</organism>
<dbReference type="AlphaFoldDB" id="A0A5C4J245"/>